<reference evidence="2" key="1">
    <citation type="submission" date="2022-04" db="EMBL/GenBank/DDBJ databases">
        <title>A functionally conserved STORR gene fusion in Papaver species that diverged 16.8 million years ago.</title>
        <authorList>
            <person name="Catania T."/>
        </authorList>
    </citation>
    <scope>NUCLEOTIDE SEQUENCE</scope>
    <source>
        <strain evidence="2">S-188037</strain>
    </source>
</reference>
<name>A0AAD4XSZ0_9MAGN</name>
<feature type="non-terminal residue" evidence="2">
    <location>
        <position position="51"/>
    </location>
</feature>
<feature type="domain" description="Transposase MuDR plant" evidence="1">
    <location>
        <begin position="13"/>
        <end position="50"/>
    </location>
</feature>
<dbReference type="AlphaFoldDB" id="A0AAD4XSZ0"/>
<dbReference type="InterPro" id="IPR004332">
    <property type="entry name" value="Transposase_MuDR"/>
</dbReference>
<dbReference type="Proteomes" id="UP001202328">
    <property type="component" value="Unassembled WGS sequence"/>
</dbReference>
<comment type="caution">
    <text evidence="2">The sequence shown here is derived from an EMBL/GenBank/DDBJ whole genome shotgun (WGS) entry which is preliminary data.</text>
</comment>
<dbReference type="Pfam" id="PF03108">
    <property type="entry name" value="DBD_Tnp_Mut"/>
    <property type="match status" value="1"/>
</dbReference>
<evidence type="ECO:0000313" key="2">
    <source>
        <dbReference type="EMBL" id="KAI3941920.1"/>
    </source>
</evidence>
<proteinExistence type="predicted"/>
<keyword evidence="3" id="KW-1185">Reference proteome</keyword>
<accession>A0AAD4XSZ0</accession>
<evidence type="ECO:0000313" key="3">
    <source>
        <dbReference type="Proteomes" id="UP001202328"/>
    </source>
</evidence>
<sequence length="51" mass="6090">MNESALYKTKRALREKLNVNSAMSQVEFRITHSDRKRFFARCINPLCEWSL</sequence>
<gene>
    <name evidence="2" type="ORF">MKW98_009130</name>
</gene>
<evidence type="ECO:0000259" key="1">
    <source>
        <dbReference type="Pfam" id="PF03108"/>
    </source>
</evidence>
<organism evidence="2 3">
    <name type="scientific">Papaver atlanticum</name>
    <dbReference type="NCBI Taxonomy" id="357466"/>
    <lineage>
        <taxon>Eukaryota</taxon>
        <taxon>Viridiplantae</taxon>
        <taxon>Streptophyta</taxon>
        <taxon>Embryophyta</taxon>
        <taxon>Tracheophyta</taxon>
        <taxon>Spermatophyta</taxon>
        <taxon>Magnoliopsida</taxon>
        <taxon>Ranunculales</taxon>
        <taxon>Papaveraceae</taxon>
        <taxon>Papaveroideae</taxon>
        <taxon>Papaver</taxon>
    </lineage>
</organism>
<protein>
    <recommendedName>
        <fullName evidence="1">Transposase MuDR plant domain-containing protein</fullName>
    </recommendedName>
</protein>
<dbReference type="EMBL" id="JAJJMB010004763">
    <property type="protein sequence ID" value="KAI3941920.1"/>
    <property type="molecule type" value="Genomic_DNA"/>
</dbReference>